<sequence length="419" mass="50000">MMSSNFGFLNLINFKEKKFPKKEDKKMEKEDKFKSSPPIATFKKYKSGTVDKLIRHNFRIKVPENVNPEFTKYNFYYVGDKKEKIINNKGFELANNKRFELLKNIEEDWNKQQQKYSEAQKSTFKEFCNKHNTYIEVVLPATRQEWFEKMGICQFTDIQVWDKKTDTRKMGQLIPESINYHKLNEWVNIEINFMKQWMKNNLKTDIGYLYSAVHLDETTPHIHFGFIPISKVFSKKLNEERYIISNNRIFGGKKQLQKFNNYHANYLTKAGYEIEPGEIGGKGSYNAINFRQVKEFERNNLENEINNLFDEYKSTKDNVKEFNKIKSISDDYDSLIYEIKQYLKYENNFTDYEINQLTKYLDLAAKMKYYKIITTIPGAKESDFKNMGLIEQEFNEMVFKINPIMQKGYDLVSSLEREL</sequence>
<dbReference type="CDD" id="cd17242">
    <property type="entry name" value="MobM_relaxase"/>
    <property type="match status" value="1"/>
</dbReference>
<dbReference type="GO" id="GO:0003677">
    <property type="term" value="F:DNA binding"/>
    <property type="evidence" value="ECO:0007669"/>
    <property type="project" value="InterPro"/>
</dbReference>
<organism evidence="3 4">
    <name type="scientific">Spiroplasma citri</name>
    <dbReference type="NCBI Taxonomy" id="2133"/>
    <lineage>
        <taxon>Bacteria</taxon>
        <taxon>Bacillati</taxon>
        <taxon>Mycoplasmatota</taxon>
        <taxon>Mollicutes</taxon>
        <taxon>Entomoplasmatales</taxon>
        <taxon>Spiroplasmataceae</taxon>
        <taxon>Spiroplasma</taxon>
    </lineage>
</organism>
<dbReference type="Gene3D" id="3.30.930.30">
    <property type="match status" value="1"/>
</dbReference>
<gene>
    <name evidence="3" type="ORF">GL298_00510</name>
</gene>
<evidence type="ECO:0000313" key="4">
    <source>
        <dbReference type="Proteomes" id="UP000464735"/>
    </source>
</evidence>
<dbReference type="InterPro" id="IPR001668">
    <property type="entry name" value="Mob_Pre"/>
</dbReference>
<feature type="coiled-coil region" evidence="2">
    <location>
        <begin position="291"/>
        <end position="318"/>
    </location>
</feature>
<evidence type="ECO:0008006" key="5">
    <source>
        <dbReference type="Google" id="ProtNLM"/>
    </source>
</evidence>
<evidence type="ECO:0000256" key="1">
    <source>
        <dbReference type="ARBA" id="ARBA00010657"/>
    </source>
</evidence>
<dbReference type="EMBL" id="CP046368">
    <property type="protein sequence ID" value="QIA68163.1"/>
    <property type="molecule type" value="Genomic_DNA"/>
</dbReference>
<evidence type="ECO:0000256" key="2">
    <source>
        <dbReference type="SAM" id="Coils"/>
    </source>
</evidence>
<accession>A0AAJ4EI80</accession>
<keyword evidence="2" id="KW-0175">Coiled coil</keyword>
<comment type="similarity">
    <text evidence="1">Belongs to the plasmid mobilization pre family.</text>
</comment>
<proteinExistence type="inferred from homology"/>
<name>A0AAJ4EI80_SPICI</name>
<evidence type="ECO:0000313" key="3">
    <source>
        <dbReference type="EMBL" id="QIA68163.1"/>
    </source>
</evidence>
<reference evidence="3 4" key="1">
    <citation type="submission" date="2019-11" db="EMBL/GenBank/DDBJ databases">
        <title>Whole genome sequencing and comparative genomics analyses of five strains of Spiroplasma citri.</title>
        <authorList>
            <person name="Yokomi R."/>
            <person name="Chen J."/>
            <person name="Rattner R."/>
            <person name="Vidalakis G."/>
        </authorList>
    </citation>
    <scope>NUCLEOTIDE SEQUENCE [LARGE SCALE GENOMIC DNA]</scope>
    <source>
        <strain evidence="3 4">BR12</strain>
    </source>
</reference>
<protein>
    <recommendedName>
        <fullName evidence="5">Plasmid recombination enzyme</fullName>
    </recommendedName>
</protein>
<dbReference type="Proteomes" id="UP000464735">
    <property type="component" value="Chromosome"/>
</dbReference>
<dbReference type="Pfam" id="PF01076">
    <property type="entry name" value="Mob_Pre"/>
    <property type="match status" value="1"/>
</dbReference>
<dbReference type="GO" id="GO:0006310">
    <property type="term" value="P:DNA recombination"/>
    <property type="evidence" value="ECO:0007669"/>
    <property type="project" value="InterPro"/>
</dbReference>
<dbReference type="AlphaFoldDB" id="A0AAJ4EI80"/>